<evidence type="ECO:0000313" key="2">
    <source>
        <dbReference type="EMBL" id="TFK50728.1"/>
    </source>
</evidence>
<dbReference type="InterPro" id="IPR011048">
    <property type="entry name" value="Haem_d1_sf"/>
</dbReference>
<proteinExistence type="inferred from homology"/>
<dbReference type="OrthoDB" id="9972196at2759"/>
<gene>
    <name evidence="2" type="ORF">OE88DRAFT_1630772</name>
</gene>
<dbReference type="InterPro" id="IPR050282">
    <property type="entry name" value="Cycloisomerase_2"/>
</dbReference>
<dbReference type="PANTHER" id="PTHR30344:SF1">
    <property type="entry name" value="6-PHOSPHOGLUCONOLACTONASE"/>
    <property type="match status" value="1"/>
</dbReference>
<dbReference type="EMBL" id="ML213512">
    <property type="protein sequence ID" value="TFK50728.1"/>
    <property type="molecule type" value="Genomic_DNA"/>
</dbReference>
<dbReference type="InterPro" id="IPR019405">
    <property type="entry name" value="Lactonase_7-beta_prop"/>
</dbReference>
<dbReference type="STRING" id="5364.A0A5C3N3P6"/>
<dbReference type="Gene3D" id="2.130.10.10">
    <property type="entry name" value="YVTN repeat-like/Quinoprotein amine dehydrogenase"/>
    <property type="match status" value="1"/>
</dbReference>
<dbReference type="SUPFAM" id="SSF51004">
    <property type="entry name" value="C-terminal (heme d1) domain of cytochrome cd1-nitrite reductase"/>
    <property type="match status" value="1"/>
</dbReference>
<dbReference type="GO" id="GO:0017057">
    <property type="term" value="F:6-phosphogluconolactonase activity"/>
    <property type="evidence" value="ECO:0007669"/>
    <property type="project" value="TreeGrafter"/>
</dbReference>
<evidence type="ECO:0000256" key="1">
    <source>
        <dbReference type="ARBA" id="ARBA00005564"/>
    </source>
</evidence>
<protein>
    <submittedName>
        <fullName evidence="2">3-carboxy-cis,cis-mucoante lactonizing enzyme</fullName>
    </submittedName>
</protein>
<keyword evidence="3" id="KW-1185">Reference proteome</keyword>
<dbReference type="AlphaFoldDB" id="A0A5C3N3P6"/>
<sequence length="371" mass="39748">MSTYHIAVASYSHNIYALQFSTSPPELKVLSTLEVGYHPSWITPHPSDRSTIFAAIEDESGRVVEIKHDESGKGAIVGTCTTSGNYPCTTLVVGQELLVGNYMSGQVVIIPLAPSSPYIKSTSPSQSIQLHGSGPNTLRQNNSHTHDIYKVPDRDEVLVADLGADKTWRLVKGQSGWEIAGSIDYRPGSGPRHLLVHNDFLYTVLELHNELSQHTLPPLDSSEKPTHIMSVATHIPSSSTNLLRMLAAEILLSTSIPPLLYVSNRNDPTPGGDTIAIFSLSSAGPKRIAEVKTGLHHLRGMILFGPDDKYLIAGGTFGGEGGVVVKVFERVDGGNGLQEVAGLSGLGEMEEGPEELLKGPTGFVVLSDRSG</sequence>
<comment type="similarity">
    <text evidence="1">Belongs to the cycloisomerase 2 family.</text>
</comment>
<organism evidence="2 3">
    <name type="scientific">Heliocybe sulcata</name>
    <dbReference type="NCBI Taxonomy" id="5364"/>
    <lineage>
        <taxon>Eukaryota</taxon>
        <taxon>Fungi</taxon>
        <taxon>Dikarya</taxon>
        <taxon>Basidiomycota</taxon>
        <taxon>Agaricomycotina</taxon>
        <taxon>Agaricomycetes</taxon>
        <taxon>Gloeophyllales</taxon>
        <taxon>Gloeophyllaceae</taxon>
        <taxon>Heliocybe</taxon>
    </lineage>
</organism>
<dbReference type="Pfam" id="PF10282">
    <property type="entry name" value="Lactonase"/>
    <property type="match status" value="1"/>
</dbReference>
<name>A0A5C3N3P6_9AGAM</name>
<dbReference type="InterPro" id="IPR015943">
    <property type="entry name" value="WD40/YVTN_repeat-like_dom_sf"/>
</dbReference>
<accession>A0A5C3N3P6</accession>
<dbReference type="PANTHER" id="PTHR30344">
    <property type="entry name" value="6-PHOSPHOGLUCONOLACTONASE-RELATED"/>
    <property type="match status" value="1"/>
</dbReference>
<evidence type="ECO:0000313" key="3">
    <source>
        <dbReference type="Proteomes" id="UP000305948"/>
    </source>
</evidence>
<dbReference type="Proteomes" id="UP000305948">
    <property type="component" value="Unassembled WGS sequence"/>
</dbReference>
<reference evidence="2 3" key="1">
    <citation type="journal article" date="2019" name="Nat. Ecol. Evol.">
        <title>Megaphylogeny resolves global patterns of mushroom evolution.</title>
        <authorList>
            <person name="Varga T."/>
            <person name="Krizsan K."/>
            <person name="Foldi C."/>
            <person name="Dima B."/>
            <person name="Sanchez-Garcia M."/>
            <person name="Sanchez-Ramirez S."/>
            <person name="Szollosi G.J."/>
            <person name="Szarkandi J.G."/>
            <person name="Papp V."/>
            <person name="Albert L."/>
            <person name="Andreopoulos W."/>
            <person name="Angelini C."/>
            <person name="Antonin V."/>
            <person name="Barry K.W."/>
            <person name="Bougher N.L."/>
            <person name="Buchanan P."/>
            <person name="Buyck B."/>
            <person name="Bense V."/>
            <person name="Catcheside P."/>
            <person name="Chovatia M."/>
            <person name="Cooper J."/>
            <person name="Damon W."/>
            <person name="Desjardin D."/>
            <person name="Finy P."/>
            <person name="Geml J."/>
            <person name="Haridas S."/>
            <person name="Hughes K."/>
            <person name="Justo A."/>
            <person name="Karasinski D."/>
            <person name="Kautmanova I."/>
            <person name="Kiss B."/>
            <person name="Kocsube S."/>
            <person name="Kotiranta H."/>
            <person name="LaButti K.M."/>
            <person name="Lechner B.E."/>
            <person name="Liimatainen K."/>
            <person name="Lipzen A."/>
            <person name="Lukacs Z."/>
            <person name="Mihaltcheva S."/>
            <person name="Morgado L.N."/>
            <person name="Niskanen T."/>
            <person name="Noordeloos M.E."/>
            <person name="Ohm R.A."/>
            <person name="Ortiz-Santana B."/>
            <person name="Ovrebo C."/>
            <person name="Racz N."/>
            <person name="Riley R."/>
            <person name="Savchenko A."/>
            <person name="Shiryaev A."/>
            <person name="Soop K."/>
            <person name="Spirin V."/>
            <person name="Szebenyi C."/>
            <person name="Tomsovsky M."/>
            <person name="Tulloss R.E."/>
            <person name="Uehling J."/>
            <person name="Grigoriev I.V."/>
            <person name="Vagvolgyi C."/>
            <person name="Papp T."/>
            <person name="Martin F.M."/>
            <person name="Miettinen O."/>
            <person name="Hibbett D.S."/>
            <person name="Nagy L.G."/>
        </authorList>
    </citation>
    <scope>NUCLEOTIDE SEQUENCE [LARGE SCALE GENOMIC DNA]</scope>
    <source>
        <strain evidence="2 3">OMC1185</strain>
    </source>
</reference>